<dbReference type="InterPro" id="IPR002052">
    <property type="entry name" value="DNA_methylase_N6_adenine_CS"/>
</dbReference>
<dbReference type="SUPFAM" id="SSF53335">
    <property type="entry name" value="S-adenosyl-L-methionine-dependent methyltransferases"/>
    <property type="match status" value="1"/>
</dbReference>
<organism evidence="1">
    <name type="scientific">viral metagenome</name>
    <dbReference type="NCBI Taxonomy" id="1070528"/>
    <lineage>
        <taxon>unclassified sequences</taxon>
        <taxon>metagenomes</taxon>
        <taxon>organismal metagenomes</taxon>
    </lineage>
</organism>
<reference evidence="1" key="1">
    <citation type="journal article" date="2020" name="Nature">
        <title>Giant virus diversity and host interactions through global metagenomics.</title>
        <authorList>
            <person name="Schulz F."/>
            <person name="Roux S."/>
            <person name="Paez-Espino D."/>
            <person name="Jungbluth S."/>
            <person name="Walsh D.A."/>
            <person name="Denef V.J."/>
            <person name="McMahon K.D."/>
            <person name="Konstantinidis K.T."/>
            <person name="Eloe-Fadrosh E.A."/>
            <person name="Kyrpides N.C."/>
            <person name="Woyke T."/>
        </authorList>
    </citation>
    <scope>NUCLEOTIDE SEQUENCE</scope>
    <source>
        <strain evidence="1">GVMAG-M-3300023184-77</strain>
    </source>
</reference>
<evidence type="ECO:0008006" key="2">
    <source>
        <dbReference type="Google" id="ProtNLM"/>
    </source>
</evidence>
<dbReference type="GO" id="GO:0032259">
    <property type="term" value="P:methylation"/>
    <property type="evidence" value="ECO:0007669"/>
    <property type="project" value="InterPro"/>
</dbReference>
<name>A0A6C0IG43_9ZZZZ</name>
<evidence type="ECO:0000313" key="1">
    <source>
        <dbReference type="EMBL" id="QHT91505.1"/>
    </source>
</evidence>
<dbReference type="EMBL" id="MN740165">
    <property type="protein sequence ID" value="QHT91505.1"/>
    <property type="molecule type" value="Genomic_DNA"/>
</dbReference>
<sequence length="267" mass="30441">MNKQDTGKKRVNTKDQFYTKHCVAKECIESMKEVIKNHTSYQWIEPSAGNGSFLRENSIALDIDPKHKNILKQDFLEYTPSMDKPILIYGNPPFGKQSSVAKKFIKHSATFASVIAFILPRSFVKPSMSKAFPKHFHCLFTKELEKDSFEVNGEPYDVPCIFQIWQKSEKERVDESIEEPVGFTYVKQTDSYDVSVRRVGVNAGTTILKGKKVSAQSHYFIKLDDVTKKDKIVIDMNAHIFPSNTVGPRSLSKSEINVVLNQLLLKE</sequence>
<dbReference type="Gene3D" id="3.40.50.150">
    <property type="entry name" value="Vaccinia Virus protein VP39"/>
    <property type="match status" value="1"/>
</dbReference>
<dbReference type="PROSITE" id="PS00092">
    <property type="entry name" value="N6_MTASE"/>
    <property type="match status" value="1"/>
</dbReference>
<dbReference type="InterPro" id="IPR029063">
    <property type="entry name" value="SAM-dependent_MTases_sf"/>
</dbReference>
<proteinExistence type="predicted"/>
<dbReference type="GO" id="GO:0008168">
    <property type="term" value="F:methyltransferase activity"/>
    <property type="evidence" value="ECO:0007669"/>
    <property type="project" value="InterPro"/>
</dbReference>
<accession>A0A6C0IG43</accession>
<protein>
    <recommendedName>
        <fullName evidence="2">Methyltransferase</fullName>
    </recommendedName>
</protein>
<dbReference type="AlphaFoldDB" id="A0A6C0IG43"/>
<dbReference type="GO" id="GO:0003676">
    <property type="term" value="F:nucleic acid binding"/>
    <property type="evidence" value="ECO:0007669"/>
    <property type="project" value="InterPro"/>
</dbReference>